<dbReference type="Pfam" id="PF00149">
    <property type="entry name" value="Metallophos"/>
    <property type="match status" value="1"/>
</dbReference>
<keyword evidence="1" id="KW-0812">Transmembrane</keyword>
<protein>
    <submittedName>
        <fullName evidence="3">Metallophosphoesterase</fullName>
    </submittedName>
</protein>
<dbReference type="Proteomes" id="UP000295710">
    <property type="component" value="Unassembled WGS sequence"/>
</dbReference>
<comment type="caution">
    <text evidence="3">The sequence shown here is derived from an EMBL/GenBank/DDBJ whole genome shotgun (WGS) entry which is preliminary data.</text>
</comment>
<dbReference type="Gene3D" id="3.60.21.10">
    <property type="match status" value="1"/>
</dbReference>
<evidence type="ECO:0000313" key="4">
    <source>
        <dbReference type="Proteomes" id="UP000295710"/>
    </source>
</evidence>
<name>A0A4R4FHF1_9FIRM</name>
<feature type="transmembrane region" description="Helical" evidence="1">
    <location>
        <begin position="107"/>
        <end position="128"/>
    </location>
</feature>
<dbReference type="InterPro" id="IPR029052">
    <property type="entry name" value="Metallo-depent_PP-like"/>
</dbReference>
<dbReference type="EMBL" id="SMMX01000002">
    <property type="protein sequence ID" value="TDA23085.1"/>
    <property type="molecule type" value="Genomic_DNA"/>
</dbReference>
<keyword evidence="1" id="KW-0472">Membrane</keyword>
<dbReference type="PANTHER" id="PTHR31302:SF0">
    <property type="entry name" value="TRANSMEMBRANE PROTEIN WITH METALLOPHOSPHOESTERASE DOMAIN"/>
    <property type="match status" value="1"/>
</dbReference>
<keyword evidence="1" id="KW-1133">Transmembrane helix</keyword>
<evidence type="ECO:0000313" key="3">
    <source>
        <dbReference type="EMBL" id="TDA23085.1"/>
    </source>
</evidence>
<gene>
    <name evidence="3" type="ORF">E1963_03100</name>
</gene>
<organism evidence="3 4">
    <name type="scientific">Extibacter muris</name>
    <dbReference type="NCBI Taxonomy" id="1796622"/>
    <lineage>
        <taxon>Bacteria</taxon>
        <taxon>Bacillati</taxon>
        <taxon>Bacillota</taxon>
        <taxon>Clostridia</taxon>
        <taxon>Lachnospirales</taxon>
        <taxon>Lachnospiraceae</taxon>
        <taxon>Extibacter</taxon>
    </lineage>
</organism>
<dbReference type="GO" id="GO:0016787">
    <property type="term" value="F:hydrolase activity"/>
    <property type="evidence" value="ECO:0007669"/>
    <property type="project" value="InterPro"/>
</dbReference>
<proteinExistence type="predicted"/>
<dbReference type="RefSeq" id="WP_132275135.1">
    <property type="nucleotide sequence ID" value="NZ_JAOBST010000003.1"/>
</dbReference>
<feature type="transmembrane region" description="Helical" evidence="1">
    <location>
        <begin position="70"/>
        <end position="95"/>
    </location>
</feature>
<evidence type="ECO:0000259" key="2">
    <source>
        <dbReference type="Pfam" id="PF00149"/>
    </source>
</evidence>
<feature type="transmembrane region" description="Helical" evidence="1">
    <location>
        <begin position="37"/>
        <end position="58"/>
    </location>
</feature>
<dbReference type="InterPro" id="IPR004843">
    <property type="entry name" value="Calcineurin-like_PHP"/>
</dbReference>
<feature type="transmembrane region" description="Helical" evidence="1">
    <location>
        <begin position="6"/>
        <end position="25"/>
    </location>
</feature>
<dbReference type="AlphaFoldDB" id="A0A4R4FHF1"/>
<dbReference type="SUPFAM" id="SSF56300">
    <property type="entry name" value="Metallo-dependent phosphatases"/>
    <property type="match status" value="1"/>
</dbReference>
<sequence length="392" mass="44304">MIAVFLAPVYILLNLYVFRWLIRWMGACTRHFKKRPVRAAVLVVYSFFALSILLSFFWPVRWLKTLTNIWFGTVCYILLTVAAADLIRVILKYVVKVDRQRLSSRRTFVTAGTVCIAVILSVSVYGFWNGKHIRTTKYDVAIDKDAGDIHSMKVVLTADLHLGYNTGNYEMEQMVKKINAQDPDLVVIAGDFFDNDFDALDGPDKIAATLRGIKSTYGVYACYGNHDVQEKILAGFTFNHDEKKVSDPRMDQFLTDSGITLLRDEGVLVEDSFYLYGRADEERPGRGIDERRTAEELTEDMDMDKPVIVIDHEPKELDALAHAGVDLDLCGHTHDGQMFPGNVTIKLMWENAYGYLKKGKMHNIVTSGVGVFGPNMRVGTKSEICAIDVSFR</sequence>
<evidence type="ECO:0000256" key="1">
    <source>
        <dbReference type="SAM" id="Phobius"/>
    </source>
</evidence>
<reference evidence="3 4" key="1">
    <citation type="journal article" date="2016" name="Nat. Microbiol.">
        <title>The Mouse Intestinal Bacterial Collection (miBC) provides host-specific insight into cultured diversity and functional potential of the gut microbiota.</title>
        <authorList>
            <person name="Lagkouvardos I."/>
            <person name="Pukall R."/>
            <person name="Abt B."/>
            <person name="Foesel B.U."/>
            <person name="Meier-Kolthoff J.P."/>
            <person name="Kumar N."/>
            <person name="Bresciani A."/>
            <person name="Martinez I."/>
            <person name="Just S."/>
            <person name="Ziegler C."/>
            <person name="Brugiroux S."/>
            <person name="Garzetti D."/>
            <person name="Wenning M."/>
            <person name="Bui T.P."/>
            <person name="Wang J."/>
            <person name="Hugenholtz F."/>
            <person name="Plugge C.M."/>
            <person name="Peterson D.A."/>
            <person name="Hornef M.W."/>
            <person name="Baines J.F."/>
            <person name="Smidt H."/>
            <person name="Walter J."/>
            <person name="Kristiansen K."/>
            <person name="Nielsen H.B."/>
            <person name="Haller D."/>
            <person name="Overmann J."/>
            <person name="Stecher B."/>
            <person name="Clavel T."/>
        </authorList>
    </citation>
    <scope>NUCLEOTIDE SEQUENCE [LARGE SCALE GENOMIC DNA]</scope>
    <source>
        <strain evidence="3 4">DSM 28560</strain>
    </source>
</reference>
<dbReference type="PANTHER" id="PTHR31302">
    <property type="entry name" value="TRANSMEMBRANE PROTEIN WITH METALLOPHOSPHOESTERASE DOMAIN-RELATED"/>
    <property type="match status" value="1"/>
</dbReference>
<feature type="domain" description="Calcineurin-like phosphoesterase" evidence="2">
    <location>
        <begin position="152"/>
        <end position="335"/>
    </location>
</feature>
<keyword evidence="4" id="KW-1185">Reference proteome</keyword>
<dbReference type="InterPro" id="IPR051158">
    <property type="entry name" value="Metallophosphoesterase_sf"/>
</dbReference>
<accession>A0A4R4FHF1</accession>